<feature type="region of interest" description="Disordered" evidence="9">
    <location>
        <begin position="141"/>
        <end position="175"/>
    </location>
</feature>
<feature type="compositionally biased region" description="Polar residues" evidence="9">
    <location>
        <begin position="102"/>
        <end position="118"/>
    </location>
</feature>
<dbReference type="OrthoDB" id="654211at2759"/>
<evidence type="ECO:0000256" key="4">
    <source>
        <dbReference type="ARBA" id="ARBA00022833"/>
    </source>
</evidence>
<protein>
    <recommendedName>
        <fullName evidence="10">C2H2-type domain-containing protein</fullName>
    </recommendedName>
</protein>
<dbReference type="PROSITE" id="PS00028">
    <property type="entry name" value="ZINC_FINGER_C2H2_1"/>
    <property type="match status" value="1"/>
</dbReference>
<keyword evidence="6" id="KW-0804">Transcription</keyword>
<evidence type="ECO:0000313" key="12">
    <source>
        <dbReference type="Proteomes" id="UP000235786"/>
    </source>
</evidence>
<evidence type="ECO:0000259" key="10">
    <source>
        <dbReference type="PROSITE" id="PS50157"/>
    </source>
</evidence>
<gene>
    <name evidence="11" type="ORF">L207DRAFT_587156</name>
</gene>
<evidence type="ECO:0000256" key="8">
    <source>
        <dbReference type="PROSITE-ProRule" id="PRU00042"/>
    </source>
</evidence>
<dbReference type="Gene3D" id="3.30.160.60">
    <property type="entry name" value="Classic Zinc Finger"/>
    <property type="match status" value="2"/>
</dbReference>
<keyword evidence="7" id="KW-0539">Nucleus</keyword>
<evidence type="ECO:0000313" key="11">
    <source>
        <dbReference type="EMBL" id="PMD36131.1"/>
    </source>
</evidence>
<reference evidence="11 12" key="1">
    <citation type="submission" date="2016-04" db="EMBL/GenBank/DDBJ databases">
        <title>A degradative enzymes factory behind the ericoid mycorrhizal symbiosis.</title>
        <authorList>
            <consortium name="DOE Joint Genome Institute"/>
            <person name="Martino E."/>
            <person name="Morin E."/>
            <person name="Grelet G."/>
            <person name="Kuo A."/>
            <person name="Kohler A."/>
            <person name="Daghino S."/>
            <person name="Barry K."/>
            <person name="Choi C."/>
            <person name="Cichocki N."/>
            <person name="Clum A."/>
            <person name="Copeland A."/>
            <person name="Hainaut M."/>
            <person name="Haridas S."/>
            <person name="Labutti K."/>
            <person name="Lindquist E."/>
            <person name="Lipzen A."/>
            <person name="Khouja H.-R."/>
            <person name="Murat C."/>
            <person name="Ohm R."/>
            <person name="Olson A."/>
            <person name="Spatafora J."/>
            <person name="Veneault-Fourrey C."/>
            <person name="Henrissat B."/>
            <person name="Grigoriev I."/>
            <person name="Martin F."/>
            <person name="Perotto S."/>
        </authorList>
    </citation>
    <scope>NUCLEOTIDE SEQUENCE [LARGE SCALE GENOMIC DNA]</scope>
    <source>
        <strain evidence="11 12">F</strain>
    </source>
</reference>
<proteinExistence type="predicted"/>
<feature type="domain" description="C2H2-type" evidence="10">
    <location>
        <begin position="180"/>
        <end position="209"/>
    </location>
</feature>
<dbReference type="GO" id="GO:0006357">
    <property type="term" value="P:regulation of transcription by RNA polymerase II"/>
    <property type="evidence" value="ECO:0007669"/>
    <property type="project" value="TreeGrafter"/>
</dbReference>
<evidence type="ECO:0000256" key="6">
    <source>
        <dbReference type="ARBA" id="ARBA00023163"/>
    </source>
</evidence>
<dbReference type="GO" id="GO:0005634">
    <property type="term" value="C:nucleus"/>
    <property type="evidence" value="ECO:0007669"/>
    <property type="project" value="UniProtKB-SubCell"/>
</dbReference>
<feature type="region of interest" description="Disordered" evidence="9">
    <location>
        <begin position="95"/>
        <end position="119"/>
    </location>
</feature>
<keyword evidence="2" id="KW-0479">Metal-binding</keyword>
<name>A0A2J6RC90_HYAVF</name>
<dbReference type="STRING" id="1149755.A0A2J6RC90"/>
<dbReference type="Proteomes" id="UP000235786">
    <property type="component" value="Unassembled WGS sequence"/>
</dbReference>
<sequence length="314" mass="34681">MDLTCFPFDDFVDLSSLSPSISCKETRCDVLESQTQTLVEPDSRNIEFDAPNHQVPAFPSFETTLLFDHQYFNPEPSDLVWTRFCQGLHTQSPMTKAGRVSSIGSNDGSKLHPTSHSMGPQLHALPEIDCWSAELSDLISPSEMSRSATDASPRKRSRSSRSSSPGPDQPDKRVMSTVAHRCQWDTCSAIFAQAADLRTHARTHASIQTKCMWSGCFKAPGSTPDLKRHLDTHTKPHICSVCQHQAATARDLSRHTLCHGFATGSAVYYCPSPSCPYREGGPKLPFGRRDNATRHINTKHPNSSSGPIPGIYRL</sequence>
<keyword evidence="5" id="KW-0805">Transcription regulation</keyword>
<dbReference type="SMART" id="SM00355">
    <property type="entry name" value="ZnF_C2H2"/>
    <property type="match status" value="4"/>
</dbReference>
<evidence type="ECO:0000256" key="3">
    <source>
        <dbReference type="ARBA" id="ARBA00022771"/>
    </source>
</evidence>
<dbReference type="InterPro" id="IPR036236">
    <property type="entry name" value="Znf_C2H2_sf"/>
</dbReference>
<evidence type="ECO:0000256" key="7">
    <source>
        <dbReference type="ARBA" id="ARBA00023242"/>
    </source>
</evidence>
<evidence type="ECO:0000256" key="1">
    <source>
        <dbReference type="ARBA" id="ARBA00004123"/>
    </source>
</evidence>
<feature type="region of interest" description="Disordered" evidence="9">
    <location>
        <begin position="287"/>
        <end position="314"/>
    </location>
</feature>
<dbReference type="PANTHER" id="PTHR46179">
    <property type="entry name" value="ZINC FINGER PROTEIN"/>
    <property type="match status" value="1"/>
</dbReference>
<dbReference type="AlphaFoldDB" id="A0A2J6RC90"/>
<comment type="subcellular location">
    <subcellularLocation>
        <location evidence="1">Nucleus</location>
    </subcellularLocation>
</comment>
<evidence type="ECO:0000256" key="9">
    <source>
        <dbReference type="SAM" id="MobiDB-lite"/>
    </source>
</evidence>
<organism evidence="11 12">
    <name type="scientific">Hyaloscypha variabilis (strain UAMH 11265 / GT02V1 / F)</name>
    <name type="common">Meliniomyces variabilis</name>
    <dbReference type="NCBI Taxonomy" id="1149755"/>
    <lineage>
        <taxon>Eukaryota</taxon>
        <taxon>Fungi</taxon>
        <taxon>Dikarya</taxon>
        <taxon>Ascomycota</taxon>
        <taxon>Pezizomycotina</taxon>
        <taxon>Leotiomycetes</taxon>
        <taxon>Helotiales</taxon>
        <taxon>Hyaloscyphaceae</taxon>
        <taxon>Hyaloscypha</taxon>
        <taxon>Hyaloscypha variabilis</taxon>
    </lineage>
</organism>
<dbReference type="GO" id="GO:0008270">
    <property type="term" value="F:zinc ion binding"/>
    <property type="evidence" value="ECO:0007669"/>
    <property type="project" value="UniProtKB-KW"/>
</dbReference>
<evidence type="ECO:0000256" key="5">
    <source>
        <dbReference type="ARBA" id="ARBA00023015"/>
    </source>
</evidence>
<keyword evidence="12" id="KW-1185">Reference proteome</keyword>
<keyword evidence="3 8" id="KW-0863">Zinc-finger</keyword>
<dbReference type="InterPro" id="IPR013087">
    <property type="entry name" value="Znf_C2H2_type"/>
</dbReference>
<keyword evidence="4" id="KW-0862">Zinc</keyword>
<evidence type="ECO:0000256" key="2">
    <source>
        <dbReference type="ARBA" id="ARBA00022723"/>
    </source>
</evidence>
<dbReference type="SUPFAM" id="SSF57667">
    <property type="entry name" value="beta-beta-alpha zinc fingers"/>
    <property type="match status" value="1"/>
</dbReference>
<accession>A0A2J6RC90</accession>
<dbReference type="InterPro" id="IPR051061">
    <property type="entry name" value="Zinc_finger_trans_reg"/>
</dbReference>
<dbReference type="PROSITE" id="PS50157">
    <property type="entry name" value="ZINC_FINGER_C2H2_2"/>
    <property type="match status" value="1"/>
</dbReference>
<dbReference type="PANTHER" id="PTHR46179:SF13">
    <property type="entry name" value="C2H2-TYPE DOMAIN-CONTAINING PROTEIN"/>
    <property type="match status" value="1"/>
</dbReference>
<dbReference type="EMBL" id="KZ613951">
    <property type="protein sequence ID" value="PMD36131.1"/>
    <property type="molecule type" value="Genomic_DNA"/>
</dbReference>